<gene>
    <name evidence="1" type="ORF">ACH5RR_025449</name>
</gene>
<evidence type="ECO:0000313" key="1">
    <source>
        <dbReference type="EMBL" id="KAL3512732.1"/>
    </source>
</evidence>
<sequence length="181" mass="21046">MKHQQATILLSFLRVAKPFPSTQLFRTRSLHTRVTQFPHLSSFLSNPIYSFDTCHKKCFFSSKSDPYIDQILSNDWAKDLGISKSCPKLSHKTVVYVLMKLHKDAQNAARFCNWAIEEKGFRPTSSVCSLMLKIYANYGAMMEFWFVIKTMKEKGLYLDEETYFTIYSIFRSSKKLNHANA</sequence>
<dbReference type="AlphaFoldDB" id="A0ABD2Z3P8"/>
<dbReference type="PANTHER" id="PTHR47003">
    <property type="entry name" value="OS01G0970900 PROTEIN"/>
    <property type="match status" value="1"/>
</dbReference>
<name>A0ABD2Z3P8_9GENT</name>
<evidence type="ECO:0008006" key="3">
    <source>
        <dbReference type="Google" id="ProtNLM"/>
    </source>
</evidence>
<evidence type="ECO:0000313" key="2">
    <source>
        <dbReference type="Proteomes" id="UP001630127"/>
    </source>
</evidence>
<proteinExistence type="predicted"/>
<accession>A0ABD2Z3P8</accession>
<dbReference type="EMBL" id="JBJUIK010000011">
    <property type="protein sequence ID" value="KAL3512732.1"/>
    <property type="molecule type" value="Genomic_DNA"/>
</dbReference>
<keyword evidence="2" id="KW-1185">Reference proteome</keyword>
<dbReference type="PANTHER" id="PTHR47003:SF2">
    <property type="entry name" value="OS01G0970900 PROTEIN"/>
    <property type="match status" value="1"/>
</dbReference>
<comment type="caution">
    <text evidence="1">The sequence shown here is derived from an EMBL/GenBank/DDBJ whole genome shotgun (WGS) entry which is preliminary data.</text>
</comment>
<dbReference type="InterPro" id="IPR044578">
    <property type="entry name" value="BIR6-like"/>
</dbReference>
<organism evidence="1 2">
    <name type="scientific">Cinchona calisaya</name>
    <dbReference type="NCBI Taxonomy" id="153742"/>
    <lineage>
        <taxon>Eukaryota</taxon>
        <taxon>Viridiplantae</taxon>
        <taxon>Streptophyta</taxon>
        <taxon>Embryophyta</taxon>
        <taxon>Tracheophyta</taxon>
        <taxon>Spermatophyta</taxon>
        <taxon>Magnoliopsida</taxon>
        <taxon>eudicotyledons</taxon>
        <taxon>Gunneridae</taxon>
        <taxon>Pentapetalae</taxon>
        <taxon>asterids</taxon>
        <taxon>lamiids</taxon>
        <taxon>Gentianales</taxon>
        <taxon>Rubiaceae</taxon>
        <taxon>Cinchonoideae</taxon>
        <taxon>Cinchoneae</taxon>
        <taxon>Cinchona</taxon>
    </lineage>
</organism>
<reference evidence="1 2" key="1">
    <citation type="submission" date="2024-11" db="EMBL/GenBank/DDBJ databases">
        <title>A near-complete genome assembly of Cinchona calisaya.</title>
        <authorList>
            <person name="Lian D.C."/>
            <person name="Zhao X.W."/>
            <person name="Wei L."/>
        </authorList>
    </citation>
    <scope>NUCLEOTIDE SEQUENCE [LARGE SCALE GENOMIC DNA]</scope>
    <source>
        <tissue evidence="1">Nenye</tissue>
    </source>
</reference>
<dbReference type="Gene3D" id="1.25.40.10">
    <property type="entry name" value="Tetratricopeptide repeat domain"/>
    <property type="match status" value="1"/>
</dbReference>
<dbReference type="InterPro" id="IPR011990">
    <property type="entry name" value="TPR-like_helical_dom_sf"/>
</dbReference>
<dbReference type="Proteomes" id="UP001630127">
    <property type="component" value="Unassembled WGS sequence"/>
</dbReference>
<protein>
    <recommendedName>
        <fullName evidence="3">Pentatricopeptide repeat-containing protein</fullName>
    </recommendedName>
</protein>